<evidence type="ECO:0000256" key="2">
    <source>
        <dbReference type="ARBA" id="ARBA00022603"/>
    </source>
</evidence>
<comment type="similarity">
    <text evidence="1">Belongs to the CFA/CMAS family.</text>
</comment>
<proteinExistence type="inferred from homology"/>
<dbReference type="SUPFAM" id="SSF53335">
    <property type="entry name" value="S-adenosyl-L-methionine-dependent methyltransferases"/>
    <property type="match status" value="1"/>
</dbReference>
<gene>
    <name evidence="6" type="ORF">K3174_01115</name>
</gene>
<dbReference type="EMBL" id="JAIGNO010000001">
    <property type="protein sequence ID" value="MBX7481114.1"/>
    <property type="molecule type" value="Genomic_DNA"/>
</dbReference>
<evidence type="ECO:0000256" key="5">
    <source>
        <dbReference type="ARBA" id="ARBA00023098"/>
    </source>
</evidence>
<reference evidence="6 7" key="1">
    <citation type="submission" date="2021-08" db="EMBL/GenBank/DDBJ databases">
        <title>Comparative Genomics Analysis of the Genus Qipengyuania Reveals Extensive Genetic Diversity and Metabolic Versatility, Including the Description of Fifteen Novel Species.</title>
        <authorList>
            <person name="Liu Y."/>
        </authorList>
    </citation>
    <scope>NUCLEOTIDE SEQUENCE [LARGE SCALE GENOMIC DNA]</scope>
    <source>
        <strain evidence="6 7">6D47A</strain>
    </source>
</reference>
<dbReference type="InterPro" id="IPR029063">
    <property type="entry name" value="SAM-dependent_MTases_sf"/>
</dbReference>
<name>A0ABS7J4V0_9SPHN</name>
<evidence type="ECO:0000256" key="4">
    <source>
        <dbReference type="ARBA" id="ARBA00022691"/>
    </source>
</evidence>
<evidence type="ECO:0000313" key="6">
    <source>
        <dbReference type="EMBL" id="MBX7481114.1"/>
    </source>
</evidence>
<keyword evidence="3" id="KW-0808">Transferase</keyword>
<evidence type="ECO:0000313" key="7">
    <source>
        <dbReference type="Proteomes" id="UP000755104"/>
    </source>
</evidence>
<protein>
    <submittedName>
        <fullName evidence="6">Cyclopropane-fatty-acyl-phospholipid synthase family protein</fullName>
    </submittedName>
</protein>
<dbReference type="CDD" id="cd02440">
    <property type="entry name" value="AdoMet_MTases"/>
    <property type="match status" value="1"/>
</dbReference>
<dbReference type="Pfam" id="PF02353">
    <property type="entry name" value="CMAS"/>
    <property type="match status" value="1"/>
</dbReference>
<dbReference type="InterPro" id="IPR050723">
    <property type="entry name" value="CFA/CMAS"/>
</dbReference>
<dbReference type="InterPro" id="IPR003333">
    <property type="entry name" value="CMAS"/>
</dbReference>
<keyword evidence="2" id="KW-0489">Methyltransferase</keyword>
<dbReference type="PANTHER" id="PTHR43667:SF2">
    <property type="entry name" value="FATTY ACID C-METHYL TRANSFERASE"/>
    <property type="match status" value="1"/>
</dbReference>
<dbReference type="PANTHER" id="PTHR43667">
    <property type="entry name" value="CYCLOPROPANE-FATTY-ACYL-PHOSPHOLIPID SYNTHASE"/>
    <property type="match status" value="1"/>
</dbReference>
<accession>A0ABS7J4V0</accession>
<dbReference type="PIRSF" id="PIRSF003085">
    <property type="entry name" value="CMAS"/>
    <property type="match status" value="1"/>
</dbReference>
<keyword evidence="5" id="KW-0443">Lipid metabolism</keyword>
<sequence>MDMPRNPRGRELREGSQRFARKPGWFARVIAPGFGKILDRIDAALASGAIHATLPDNSRRTLGGRSPGFECDVELSSWNALVRLASNGSVGWYQAWEAGEWWSSDPVPLFALFMQHAGRLGDTARAKGPFRHALKLAHLVNRNTHDGAQKNISAHYDLGNDFYEVWLDRTMSYSSALDMRRDGLEAAQRRKWDALASRLGNARTVLEIGCGWGALAGFLAERGNDVTAISLSDEQLAWARAHNGKGVEFRKQDYRDAAGQFDAIASVEMVEALGREYWPTFMDCIARNLKPGGRAAIQYISMRDDLFDDYAKSADFIQAYIFPGGLLIRTSEFRHLAEERGLAWRDQHNFGVDYAETLKTWRHNFDVAEANGRLPQGFDAQFCDLWRYYLMYCEGGFRGGGIDVHQVTLVKKGE</sequence>
<evidence type="ECO:0000256" key="1">
    <source>
        <dbReference type="ARBA" id="ARBA00010815"/>
    </source>
</evidence>
<dbReference type="Proteomes" id="UP000755104">
    <property type="component" value="Unassembled WGS sequence"/>
</dbReference>
<evidence type="ECO:0000256" key="3">
    <source>
        <dbReference type="ARBA" id="ARBA00022679"/>
    </source>
</evidence>
<keyword evidence="4" id="KW-0949">S-adenosyl-L-methionine</keyword>
<dbReference type="RefSeq" id="WP_221554992.1">
    <property type="nucleotide sequence ID" value="NZ_JAIGNO010000001.1"/>
</dbReference>
<comment type="caution">
    <text evidence="6">The sequence shown here is derived from an EMBL/GenBank/DDBJ whole genome shotgun (WGS) entry which is preliminary data.</text>
</comment>
<keyword evidence="7" id="KW-1185">Reference proteome</keyword>
<organism evidence="6 7">
    <name type="scientific">Qipengyuania qiaonensis</name>
    <dbReference type="NCBI Taxonomy" id="2867240"/>
    <lineage>
        <taxon>Bacteria</taxon>
        <taxon>Pseudomonadati</taxon>
        <taxon>Pseudomonadota</taxon>
        <taxon>Alphaproteobacteria</taxon>
        <taxon>Sphingomonadales</taxon>
        <taxon>Erythrobacteraceae</taxon>
        <taxon>Qipengyuania</taxon>
    </lineage>
</organism>
<dbReference type="Gene3D" id="3.40.50.150">
    <property type="entry name" value="Vaccinia Virus protein VP39"/>
    <property type="match status" value="1"/>
</dbReference>